<evidence type="ECO:0000313" key="2">
    <source>
        <dbReference type="Proteomes" id="UP000236732"/>
    </source>
</evidence>
<proteinExistence type="predicted"/>
<protein>
    <submittedName>
        <fullName evidence="1">Uncharacterized protein</fullName>
    </submittedName>
</protein>
<accession>A0A1H6CWS3</accession>
<sequence>MRFVRRAFRQGKTSHVTNESGKPLRQGDDRLYVRFQVRYYGRLGVQVGIFAACHHLRRAGRLSPADDNLFTEVDNWFITRLPYPPFYADGNTVRAVPWFKPNATTLIAAVAPLQDLLHRYRVPYDVVRSADPGTIIYEDDFQIGVLPHTRKVNGHDPLAKEPYA</sequence>
<name>A0A1H6CWS3_9ACTN</name>
<organism evidence="1 2">
    <name type="scientific">Nonomuraea solani</name>
    <dbReference type="NCBI Taxonomy" id="1144553"/>
    <lineage>
        <taxon>Bacteria</taxon>
        <taxon>Bacillati</taxon>
        <taxon>Actinomycetota</taxon>
        <taxon>Actinomycetes</taxon>
        <taxon>Streptosporangiales</taxon>
        <taxon>Streptosporangiaceae</taxon>
        <taxon>Nonomuraea</taxon>
    </lineage>
</organism>
<gene>
    <name evidence="1" type="ORF">SAMN05444920_104503</name>
</gene>
<dbReference type="Proteomes" id="UP000236732">
    <property type="component" value="Unassembled WGS sequence"/>
</dbReference>
<evidence type="ECO:0000313" key="1">
    <source>
        <dbReference type="EMBL" id="SEG77549.1"/>
    </source>
</evidence>
<reference evidence="1 2" key="1">
    <citation type="submission" date="2016-10" db="EMBL/GenBank/DDBJ databases">
        <authorList>
            <person name="de Groot N.N."/>
        </authorList>
    </citation>
    <scope>NUCLEOTIDE SEQUENCE [LARGE SCALE GENOMIC DNA]</scope>
    <source>
        <strain evidence="1 2">CGMCC 4.7037</strain>
    </source>
</reference>
<dbReference type="EMBL" id="FNVT01000004">
    <property type="protein sequence ID" value="SEG77549.1"/>
    <property type="molecule type" value="Genomic_DNA"/>
</dbReference>
<dbReference type="AlphaFoldDB" id="A0A1H6CWS3"/>
<keyword evidence="2" id="KW-1185">Reference proteome</keyword>